<evidence type="ECO:0000313" key="1">
    <source>
        <dbReference type="EMBL" id="SDT79785.1"/>
    </source>
</evidence>
<reference evidence="1 2" key="1">
    <citation type="submission" date="2016-10" db="EMBL/GenBank/DDBJ databases">
        <authorList>
            <person name="de Groot N.N."/>
        </authorList>
    </citation>
    <scope>NUCLEOTIDE SEQUENCE [LARGE SCALE GENOMIC DNA]</scope>
    <source>
        <strain evidence="1 2">DSM 43941</strain>
    </source>
</reference>
<name>A0A1H2DAK4_9ACTN</name>
<sequence>MESDRIVPADPERPVSGEPHVRLVDAVLRSSRGHADWQAEGGPRPQLPRGWTELWNDAVRRQMDLAEEPENDARRTVQAMLDQLTRLDREAEWFRSDPLLRTRAISETLLHCTRLGPDVPSRLAQAAWHRQQGLRPVDYARIQAIAAAQDDWLEAWNIWATTR</sequence>
<accession>A0A1H2DAK4</accession>
<dbReference type="Proteomes" id="UP000198688">
    <property type="component" value="Chromosome I"/>
</dbReference>
<gene>
    <name evidence="1" type="ORF">SAMN04489716_8930</name>
</gene>
<organism evidence="1 2">
    <name type="scientific">Actinoplanes derwentensis</name>
    <dbReference type="NCBI Taxonomy" id="113562"/>
    <lineage>
        <taxon>Bacteria</taxon>
        <taxon>Bacillati</taxon>
        <taxon>Actinomycetota</taxon>
        <taxon>Actinomycetes</taxon>
        <taxon>Micromonosporales</taxon>
        <taxon>Micromonosporaceae</taxon>
        <taxon>Actinoplanes</taxon>
    </lineage>
</organism>
<keyword evidence="2" id="KW-1185">Reference proteome</keyword>
<evidence type="ECO:0000313" key="2">
    <source>
        <dbReference type="Proteomes" id="UP000198688"/>
    </source>
</evidence>
<dbReference type="EMBL" id="LT629758">
    <property type="protein sequence ID" value="SDT79785.1"/>
    <property type="molecule type" value="Genomic_DNA"/>
</dbReference>
<dbReference type="STRING" id="113562.SAMN04489716_8930"/>
<protein>
    <submittedName>
        <fullName evidence="1">Uncharacterized protein</fullName>
    </submittedName>
</protein>
<dbReference type="AlphaFoldDB" id="A0A1H2DAK4"/>
<proteinExistence type="predicted"/>